<reference evidence="12 13" key="1">
    <citation type="submission" date="2020-03" db="EMBL/GenBank/DDBJ databases">
        <title>Above-ground endophytic microbial communities from plants in different locations in the United States.</title>
        <authorList>
            <person name="Frank C."/>
        </authorList>
    </citation>
    <scope>NUCLEOTIDE SEQUENCE [LARGE SCALE GENOMIC DNA]</scope>
    <source>
        <strain evidence="12 13">WW7</strain>
    </source>
</reference>
<dbReference type="Gene3D" id="3.30.565.10">
    <property type="entry name" value="Histidine kinase-like ATPase, C-terminal domain"/>
    <property type="match status" value="1"/>
</dbReference>
<keyword evidence="13" id="KW-1185">Reference proteome</keyword>
<gene>
    <name evidence="12" type="ORF">E9228_001024</name>
</gene>
<dbReference type="PANTHER" id="PTHR24421">
    <property type="entry name" value="NITRATE/NITRITE SENSOR PROTEIN NARX-RELATED"/>
    <property type="match status" value="1"/>
</dbReference>
<feature type="domain" description="Signal transduction histidine kinase subgroup 3 dimerisation and phosphoacceptor" evidence="11">
    <location>
        <begin position="198"/>
        <end position="261"/>
    </location>
</feature>
<sequence>MTYWMYNADSTARPLHPLERLLDAPSPRSRRVARIAGIVLPTALTLYSVWYDALAAGVGPDTLQIVVFVVGGLSLHLLRRLPVVPTVVAPVVWALTGSCSFVVVMSAVVAARRGPGWWAVLAGFTLLHPLGIVPDPCMFRAGHVTVPEETAPLLAVVLPALLGGVVGEAHRVVRAREEHLRLAADAAAARAADAVAQERLRLSRDLHDVVGQGVSRMTLHATALAARTAEPAVQELATRIADTGAGLLEDLHFVVGLLRRSEGDDQRDAPDCDDPCLPSGPTWDQSIAEAERDGIVLRRRGPAAGPLARTAGLDDRCAAVLDAVLAETLHNVRKHAPGSPVDLSAAILGDRVRLVVENGAGDGQPTRSAGGHGLAVAAERAAEVGGALRHDRTASGGFRLELELPR</sequence>
<feature type="transmembrane region" description="Helical" evidence="10">
    <location>
        <begin position="116"/>
        <end position="133"/>
    </location>
</feature>
<evidence type="ECO:0000259" key="11">
    <source>
        <dbReference type="Pfam" id="PF07730"/>
    </source>
</evidence>
<evidence type="ECO:0000313" key="13">
    <source>
        <dbReference type="Proteomes" id="UP001318300"/>
    </source>
</evidence>
<dbReference type="EC" id="2.7.13.3" evidence="2"/>
<keyword evidence="7" id="KW-0067">ATP-binding</keyword>
<evidence type="ECO:0000256" key="1">
    <source>
        <dbReference type="ARBA" id="ARBA00000085"/>
    </source>
</evidence>
<keyword evidence="8" id="KW-0902">Two-component regulatory system</keyword>
<dbReference type="InterPro" id="IPR050482">
    <property type="entry name" value="Sensor_HK_TwoCompSys"/>
</dbReference>
<keyword evidence="10" id="KW-0812">Transmembrane</keyword>
<proteinExistence type="predicted"/>
<keyword evidence="5" id="KW-0547">Nucleotide-binding</keyword>
<evidence type="ECO:0000256" key="2">
    <source>
        <dbReference type="ARBA" id="ARBA00012438"/>
    </source>
</evidence>
<feature type="transmembrane region" description="Helical" evidence="10">
    <location>
        <begin position="32"/>
        <end position="50"/>
    </location>
</feature>
<dbReference type="PANTHER" id="PTHR24421:SF10">
    <property type="entry name" value="NITRATE_NITRITE SENSOR PROTEIN NARQ"/>
    <property type="match status" value="1"/>
</dbReference>
<evidence type="ECO:0000256" key="9">
    <source>
        <dbReference type="SAM" id="MobiDB-lite"/>
    </source>
</evidence>
<comment type="catalytic activity">
    <reaction evidence="1">
        <text>ATP + protein L-histidine = ADP + protein N-phospho-L-histidine.</text>
        <dbReference type="EC" id="2.7.13.3"/>
    </reaction>
</comment>
<dbReference type="GO" id="GO:0016301">
    <property type="term" value="F:kinase activity"/>
    <property type="evidence" value="ECO:0007669"/>
    <property type="project" value="UniProtKB-KW"/>
</dbReference>
<accession>A0ABX0T628</accession>
<name>A0ABX0T628_9MICO</name>
<evidence type="ECO:0000256" key="5">
    <source>
        <dbReference type="ARBA" id="ARBA00022741"/>
    </source>
</evidence>
<dbReference type="InterPro" id="IPR036890">
    <property type="entry name" value="HATPase_C_sf"/>
</dbReference>
<organism evidence="12 13">
    <name type="scientific">Curtobacterium salicis</name>
    <dbReference type="NCBI Taxonomy" id="1779862"/>
    <lineage>
        <taxon>Bacteria</taxon>
        <taxon>Bacillati</taxon>
        <taxon>Actinomycetota</taxon>
        <taxon>Actinomycetes</taxon>
        <taxon>Micrococcales</taxon>
        <taxon>Microbacteriaceae</taxon>
        <taxon>Curtobacterium</taxon>
    </lineage>
</organism>
<evidence type="ECO:0000256" key="10">
    <source>
        <dbReference type="SAM" id="Phobius"/>
    </source>
</evidence>
<dbReference type="Proteomes" id="UP001318300">
    <property type="component" value="Unassembled WGS sequence"/>
</dbReference>
<evidence type="ECO:0000256" key="3">
    <source>
        <dbReference type="ARBA" id="ARBA00022553"/>
    </source>
</evidence>
<dbReference type="SUPFAM" id="SSF55874">
    <property type="entry name" value="ATPase domain of HSP90 chaperone/DNA topoisomerase II/histidine kinase"/>
    <property type="match status" value="1"/>
</dbReference>
<dbReference type="RefSeq" id="WP_166779532.1">
    <property type="nucleotide sequence ID" value="NZ_JAAOYO010000002.1"/>
</dbReference>
<feature type="region of interest" description="Disordered" evidence="9">
    <location>
        <begin position="263"/>
        <end position="284"/>
    </location>
</feature>
<dbReference type="InterPro" id="IPR011712">
    <property type="entry name" value="Sig_transdc_His_kin_sub3_dim/P"/>
</dbReference>
<dbReference type="Pfam" id="PF07730">
    <property type="entry name" value="HisKA_3"/>
    <property type="match status" value="1"/>
</dbReference>
<dbReference type="EMBL" id="JAAOYO010000002">
    <property type="protein sequence ID" value="NII40388.1"/>
    <property type="molecule type" value="Genomic_DNA"/>
</dbReference>
<evidence type="ECO:0000256" key="6">
    <source>
        <dbReference type="ARBA" id="ARBA00022777"/>
    </source>
</evidence>
<evidence type="ECO:0000256" key="4">
    <source>
        <dbReference type="ARBA" id="ARBA00022679"/>
    </source>
</evidence>
<evidence type="ECO:0000256" key="7">
    <source>
        <dbReference type="ARBA" id="ARBA00022840"/>
    </source>
</evidence>
<keyword evidence="3" id="KW-0597">Phosphoprotein</keyword>
<evidence type="ECO:0000256" key="8">
    <source>
        <dbReference type="ARBA" id="ARBA00023012"/>
    </source>
</evidence>
<keyword evidence="10" id="KW-1133">Transmembrane helix</keyword>
<keyword evidence="6 12" id="KW-0418">Kinase</keyword>
<feature type="transmembrane region" description="Helical" evidence="10">
    <location>
        <begin position="90"/>
        <end position="110"/>
    </location>
</feature>
<protein>
    <recommendedName>
        <fullName evidence="2">histidine kinase</fullName>
        <ecNumber evidence="2">2.7.13.3</ecNumber>
    </recommendedName>
</protein>
<comment type="caution">
    <text evidence="12">The sequence shown here is derived from an EMBL/GenBank/DDBJ whole genome shotgun (WGS) entry which is preliminary data.</text>
</comment>
<evidence type="ECO:0000313" key="12">
    <source>
        <dbReference type="EMBL" id="NII40388.1"/>
    </source>
</evidence>
<keyword evidence="4" id="KW-0808">Transferase</keyword>
<dbReference type="Gene3D" id="1.20.5.1930">
    <property type="match status" value="1"/>
</dbReference>
<keyword evidence="10" id="KW-0472">Membrane</keyword>